<organism evidence="1 2">
    <name type="scientific">Klebsiella phage vB_KpnS-Carvaje</name>
    <dbReference type="NCBI Taxonomy" id="2900314"/>
    <lineage>
        <taxon>Viruses</taxon>
        <taxon>Duplodnaviria</taxon>
        <taxon>Heunggongvirae</taxon>
        <taxon>Uroviricota</taxon>
        <taxon>Caudoviricetes</taxon>
        <taxon>Carvajevirus</taxon>
        <taxon>Carvajevirus carvaje</taxon>
    </lineage>
</organism>
<name>A0AAE8Z4L2_9CAUD</name>
<sequence>MKWISWFQPTEDYRPVNYPPTEKILAWWCTGHSENGATLVALVDVDDQEQAKHHVKLNWPEAENWRFCEDKDDKTFGDRFPLEDWMIERGCSNREVR</sequence>
<protein>
    <submittedName>
        <fullName evidence="1">Uncharacterized protein</fullName>
    </submittedName>
</protein>
<reference evidence="1" key="2">
    <citation type="journal article" date="2022" name="Curr. Genet.">
        <title>Suggestion for a new bacteriophage genus for the Klebsiella pneumoniae phage vB_KpnS-Carvaje.</title>
        <authorList>
            <person name="Sousa J.C."/>
            <person name="Sillankorva S."/>
            <person name="Faustino A."/>
            <person name="Carvalho C.M."/>
        </authorList>
    </citation>
    <scope>NUCLEOTIDE SEQUENCE</scope>
</reference>
<proteinExistence type="predicted"/>
<evidence type="ECO:0000313" key="2">
    <source>
        <dbReference type="Proteomes" id="UP000829649"/>
    </source>
</evidence>
<dbReference type="EMBL" id="OL604152">
    <property type="protein sequence ID" value="UJQ44056.1"/>
    <property type="molecule type" value="Genomic_DNA"/>
</dbReference>
<evidence type="ECO:0000313" key="1">
    <source>
        <dbReference type="EMBL" id="UJQ44056.1"/>
    </source>
</evidence>
<reference evidence="1" key="1">
    <citation type="submission" date="2021-11" db="EMBL/GenBank/DDBJ databases">
        <authorList>
            <person name="Sousa J."/>
            <person name="Sillankorva S."/>
            <person name="Faustino A."/>
            <person name="Carvalho C."/>
        </authorList>
    </citation>
    <scope>NUCLEOTIDE SEQUENCE</scope>
</reference>
<dbReference type="Proteomes" id="UP000829649">
    <property type="component" value="Segment"/>
</dbReference>
<keyword evidence="2" id="KW-1185">Reference proteome</keyword>
<gene>
    <name evidence="1" type="ORF">vBKpnSCarvaje_0092</name>
</gene>
<accession>A0AAE8Z4L2</accession>